<dbReference type="CDD" id="cd11542">
    <property type="entry name" value="NTP-PPase_u5"/>
    <property type="match status" value="1"/>
</dbReference>
<keyword evidence="2" id="KW-1185">Reference proteome</keyword>
<dbReference type="HOGENOM" id="CLU_151255_1_0_12"/>
<gene>
    <name evidence="1" type="ordered locus">SpiBuddy_1825</name>
</gene>
<dbReference type="OrthoDB" id="9154322at2"/>
<dbReference type="KEGG" id="sbu:SpiBuddy_1825"/>
<dbReference type="EMBL" id="CP002541">
    <property type="protein sequence ID" value="ADY13649.1"/>
    <property type="molecule type" value="Genomic_DNA"/>
</dbReference>
<name>F0RWL8_SPHGB</name>
<evidence type="ECO:0008006" key="3">
    <source>
        <dbReference type="Google" id="ProtNLM"/>
    </source>
</evidence>
<accession>F0RWL8</accession>
<dbReference type="AlphaFoldDB" id="F0RWL8"/>
<dbReference type="Gene3D" id="1.10.287.1080">
    <property type="entry name" value="MazG-like"/>
    <property type="match status" value="1"/>
</dbReference>
<reference evidence="2" key="1">
    <citation type="submission" date="2011-02" db="EMBL/GenBank/DDBJ databases">
        <title>Complete sequence of Spirochaeta sp. Buddy.</title>
        <authorList>
            <person name="Lucas S."/>
            <person name="Copeland A."/>
            <person name="Lapidus A."/>
            <person name="Cheng J.-F."/>
            <person name="Goodwin L."/>
            <person name="Pitluck S."/>
            <person name="Zeytun A."/>
            <person name="Detter J.C."/>
            <person name="Han C."/>
            <person name="Tapia R."/>
            <person name="Land M."/>
            <person name="Hauser L."/>
            <person name="Kyrpides N."/>
            <person name="Ivanova N."/>
            <person name="Mikhailova N."/>
            <person name="Pagani I."/>
            <person name="Ritalahti K.M."/>
            <person name="Loeffler F.E."/>
            <person name="Woyke T."/>
        </authorList>
    </citation>
    <scope>NUCLEOTIDE SEQUENCE [LARGE SCALE GENOMIC DNA]</scope>
    <source>
        <strain evidence="2">ATCC BAA-1886 / DSM 22777 / Buddy</strain>
    </source>
</reference>
<evidence type="ECO:0000313" key="2">
    <source>
        <dbReference type="Proteomes" id="UP000008466"/>
    </source>
</evidence>
<sequence>MTVKQLQDKCFGHALTHGFIRKNMDIQKLLDEVHGEVDEALYASVAGKRADYQKYCEVGKGNEAFIKYVKDSLEDELADTVMRVATICGYLGIDLQKHIAEKIAFNRSRGYLHGKTNKSSLS</sequence>
<dbReference type="Proteomes" id="UP000008466">
    <property type="component" value="Chromosome"/>
</dbReference>
<proteinExistence type="predicted"/>
<dbReference type="STRING" id="158189.SpiBuddy_1825"/>
<organism evidence="1 2">
    <name type="scientific">Sphaerochaeta globosa (strain ATCC BAA-1886 / DSM 22777 / Buddy)</name>
    <name type="common">Spirochaeta sp. (strain Buddy)</name>
    <dbReference type="NCBI Taxonomy" id="158189"/>
    <lineage>
        <taxon>Bacteria</taxon>
        <taxon>Pseudomonadati</taxon>
        <taxon>Spirochaetota</taxon>
        <taxon>Spirochaetia</taxon>
        <taxon>Spirochaetales</taxon>
        <taxon>Sphaerochaetaceae</taxon>
        <taxon>Sphaerochaeta</taxon>
    </lineage>
</organism>
<protein>
    <recommendedName>
        <fullName evidence="3">NTP pyrophosphohydrolase MazG putative catalytic core domain-containing protein</fullName>
    </recommendedName>
</protein>
<dbReference type="RefSeq" id="WP_013607498.1">
    <property type="nucleotide sequence ID" value="NC_015152.1"/>
</dbReference>
<dbReference type="eggNOG" id="COG1694">
    <property type="taxonomic scope" value="Bacteria"/>
</dbReference>
<evidence type="ECO:0000313" key="1">
    <source>
        <dbReference type="EMBL" id="ADY13649.1"/>
    </source>
</evidence>
<dbReference type="SUPFAM" id="SSF101386">
    <property type="entry name" value="all-alpha NTP pyrophosphatases"/>
    <property type="match status" value="1"/>
</dbReference>